<keyword evidence="2" id="KW-1185">Reference proteome</keyword>
<dbReference type="AlphaFoldDB" id="A0A7R9KEE8"/>
<dbReference type="EMBL" id="CAJPIZ010000151">
    <property type="protein sequence ID" value="CAG2100601.1"/>
    <property type="molecule type" value="Genomic_DNA"/>
</dbReference>
<protein>
    <submittedName>
        <fullName evidence="1">Uncharacterized protein</fullName>
    </submittedName>
</protein>
<dbReference type="EMBL" id="OC854726">
    <property type="protein sequence ID" value="CAD7620171.1"/>
    <property type="molecule type" value="Genomic_DNA"/>
</dbReference>
<dbReference type="Proteomes" id="UP000759131">
    <property type="component" value="Unassembled WGS sequence"/>
</dbReference>
<organism evidence="1">
    <name type="scientific">Medioppia subpectinata</name>
    <dbReference type="NCBI Taxonomy" id="1979941"/>
    <lineage>
        <taxon>Eukaryota</taxon>
        <taxon>Metazoa</taxon>
        <taxon>Ecdysozoa</taxon>
        <taxon>Arthropoda</taxon>
        <taxon>Chelicerata</taxon>
        <taxon>Arachnida</taxon>
        <taxon>Acari</taxon>
        <taxon>Acariformes</taxon>
        <taxon>Sarcoptiformes</taxon>
        <taxon>Oribatida</taxon>
        <taxon>Brachypylina</taxon>
        <taxon>Oppioidea</taxon>
        <taxon>Oppiidae</taxon>
        <taxon>Medioppia</taxon>
    </lineage>
</organism>
<name>A0A7R9KEE8_9ACAR</name>
<dbReference type="Gene3D" id="3.30.429.10">
    <property type="entry name" value="Macrophage Migration Inhibitory Factor"/>
    <property type="match status" value="1"/>
</dbReference>
<dbReference type="InterPro" id="IPR014347">
    <property type="entry name" value="Tautomerase/MIF_sf"/>
</dbReference>
<evidence type="ECO:0000313" key="1">
    <source>
        <dbReference type="EMBL" id="CAD7620171.1"/>
    </source>
</evidence>
<evidence type="ECO:0000313" key="2">
    <source>
        <dbReference type="Proteomes" id="UP000759131"/>
    </source>
</evidence>
<proteinExistence type="predicted"/>
<gene>
    <name evidence="1" type="ORF">OSB1V03_LOCUS665</name>
</gene>
<accession>A0A7R9KEE8</accession>
<dbReference type="SUPFAM" id="SSF55331">
    <property type="entry name" value="Tautomerase/MIF"/>
    <property type="match status" value="1"/>
</dbReference>
<sequence>MAISTICTQFFSLNLIIVMPILQVYTTLARSQIPAKFAANTAQLLGKVLNKPITAMTICVNCDQIIYSADDVMLANQFTQRLEQIQAVLIDVAQTDELVVPRNYDPNCMCCAGEDVCTTKFRTCGHSIHESCLMSWQLAYSYQNLGGIAGLEMFGVCHREVPCVTCKQPCGLPFLELSAARQSELADRYYAEMESMVSANTEPSVAVQPAIPDNISEAHADAMSTRRLRQIVELYSRRIVTLRNAPGKKGCRTCPNTTLRRDPHLDNMARMLTRPICPLIQLGHSADPEFVRQRRLEMFAKPIDL</sequence>
<reference evidence="1" key="1">
    <citation type="submission" date="2020-11" db="EMBL/GenBank/DDBJ databases">
        <authorList>
            <person name="Tran Van P."/>
        </authorList>
    </citation>
    <scope>NUCLEOTIDE SEQUENCE</scope>
</reference>